<proteinExistence type="predicted"/>
<dbReference type="InterPro" id="IPR036259">
    <property type="entry name" value="MFS_trans_sf"/>
</dbReference>
<dbReference type="OrthoDB" id="4139357at2759"/>
<keyword evidence="2 5" id="KW-0812">Transmembrane</keyword>
<keyword evidence="4 5" id="KW-0472">Membrane</keyword>
<evidence type="ECO:0000256" key="2">
    <source>
        <dbReference type="ARBA" id="ARBA00022692"/>
    </source>
</evidence>
<feature type="transmembrane region" description="Helical" evidence="5">
    <location>
        <begin position="36"/>
        <end position="57"/>
    </location>
</feature>
<dbReference type="EMBL" id="ML977513">
    <property type="protein sequence ID" value="KAF2126544.1"/>
    <property type="molecule type" value="Genomic_DNA"/>
</dbReference>
<accession>A0A6A6A644</accession>
<name>A0A6A6A644_9PLEO</name>
<dbReference type="PANTHER" id="PTHR23501:SF156">
    <property type="entry name" value="TRANSPORTER, PUTATIVE-RELATED"/>
    <property type="match status" value="1"/>
</dbReference>
<evidence type="ECO:0000313" key="6">
    <source>
        <dbReference type="EMBL" id="KAF2126544.1"/>
    </source>
</evidence>
<evidence type="ECO:0000313" key="7">
    <source>
        <dbReference type="Proteomes" id="UP000799771"/>
    </source>
</evidence>
<evidence type="ECO:0000256" key="1">
    <source>
        <dbReference type="ARBA" id="ARBA00004141"/>
    </source>
</evidence>
<evidence type="ECO:0000256" key="5">
    <source>
        <dbReference type="SAM" id="Phobius"/>
    </source>
</evidence>
<gene>
    <name evidence="6" type="ORF">P153DRAFT_79595</name>
</gene>
<dbReference type="RefSeq" id="XP_033520936.1">
    <property type="nucleotide sequence ID" value="XM_033673408.1"/>
</dbReference>
<dbReference type="GO" id="GO:0022857">
    <property type="term" value="F:transmembrane transporter activity"/>
    <property type="evidence" value="ECO:0007669"/>
    <property type="project" value="TreeGrafter"/>
</dbReference>
<feature type="transmembrane region" description="Helical" evidence="5">
    <location>
        <begin position="69"/>
        <end position="93"/>
    </location>
</feature>
<dbReference type="SUPFAM" id="SSF103473">
    <property type="entry name" value="MFS general substrate transporter"/>
    <property type="match status" value="1"/>
</dbReference>
<dbReference type="PANTHER" id="PTHR23501">
    <property type="entry name" value="MAJOR FACILITATOR SUPERFAMILY"/>
    <property type="match status" value="1"/>
</dbReference>
<organism evidence="6 7">
    <name type="scientific">Dothidotthia symphoricarpi CBS 119687</name>
    <dbReference type="NCBI Taxonomy" id="1392245"/>
    <lineage>
        <taxon>Eukaryota</taxon>
        <taxon>Fungi</taxon>
        <taxon>Dikarya</taxon>
        <taxon>Ascomycota</taxon>
        <taxon>Pezizomycotina</taxon>
        <taxon>Dothideomycetes</taxon>
        <taxon>Pleosporomycetidae</taxon>
        <taxon>Pleosporales</taxon>
        <taxon>Dothidotthiaceae</taxon>
        <taxon>Dothidotthia</taxon>
    </lineage>
</organism>
<dbReference type="GO" id="GO:0005886">
    <property type="term" value="C:plasma membrane"/>
    <property type="evidence" value="ECO:0007669"/>
    <property type="project" value="TreeGrafter"/>
</dbReference>
<evidence type="ECO:0000256" key="4">
    <source>
        <dbReference type="ARBA" id="ARBA00023136"/>
    </source>
</evidence>
<dbReference type="GeneID" id="54413840"/>
<evidence type="ECO:0000256" key="3">
    <source>
        <dbReference type="ARBA" id="ARBA00022989"/>
    </source>
</evidence>
<dbReference type="AlphaFoldDB" id="A0A6A6A644"/>
<protein>
    <submittedName>
        <fullName evidence="6">Uncharacterized protein</fullName>
    </submittedName>
</protein>
<keyword evidence="7" id="KW-1185">Reference proteome</keyword>
<comment type="subcellular location">
    <subcellularLocation>
        <location evidence="1">Membrane</location>
        <topology evidence="1">Multi-pass membrane protein</topology>
    </subcellularLocation>
</comment>
<keyword evidence="3 5" id="KW-1133">Transmembrane helix</keyword>
<dbReference type="Proteomes" id="UP000799771">
    <property type="component" value="Unassembled WGS sequence"/>
</dbReference>
<reference evidence="6" key="1">
    <citation type="journal article" date="2020" name="Stud. Mycol.">
        <title>101 Dothideomycetes genomes: a test case for predicting lifestyles and emergence of pathogens.</title>
        <authorList>
            <person name="Haridas S."/>
            <person name="Albert R."/>
            <person name="Binder M."/>
            <person name="Bloem J."/>
            <person name="Labutti K."/>
            <person name="Salamov A."/>
            <person name="Andreopoulos B."/>
            <person name="Baker S."/>
            <person name="Barry K."/>
            <person name="Bills G."/>
            <person name="Bluhm B."/>
            <person name="Cannon C."/>
            <person name="Castanera R."/>
            <person name="Culley D."/>
            <person name="Daum C."/>
            <person name="Ezra D."/>
            <person name="Gonzalez J."/>
            <person name="Henrissat B."/>
            <person name="Kuo A."/>
            <person name="Liang C."/>
            <person name="Lipzen A."/>
            <person name="Lutzoni F."/>
            <person name="Magnuson J."/>
            <person name="Mondo S."/>
            <person name="Nolan M."/>
            <person name="Ohm R."/>
            <person name="Pangilinan J."/>
            <person name="Park H.-J."/>
            <person name="Ramirez L."/>
            <person name="Alfaro M."/>
            <person name="Sun H."/>
            <person name="Tritt A."/>
            <person name="Yoshinaga Y."/>
            <person name="Zwiers L.-H."/>
            <person name="Turgeon B."/>
            <person name="Goodwin S."/>
            <person name="Spatafora J."/>
            <person name="Crous P."/>
            <person name="Grigoriev I."/>
        </authorList>
    </citation>
    <scope>NUCLEOTIDE SEQUENCE</scope>
    <source>
        <strain evidence="6">CBS 119687</strain>
    </source>
</reference>
<sequence length="173" mass="18629">MLGVAILSAFTFYESKAAAPIMPHRISSSRTASTTLARVFLHGMSLYSLLQWLPLFYQVVMVKTVLQSAVLLLPTSAVSVIAPTGGVILVGLAKVGYRWSIRISWALTAAGTGVLVLLDTDSSSQFPTDFQFTGGGNRYVAANESVVAVGLRILQYIVMQPQDAKRFRIGCGE</sequence>